<protein>
    <submittedName>
        <fullName evidence="2">Uncharacterized protein</fullName>
    </submittedName>
</protein>
<evidence type="ECO:0000256" key="1">
    <source>
        <dbReference type="SAM" id="MobiDB-lite"/>
    </source>
</evidence>
<reference evidence="2" key="1">
    <citation type="submission" date="2014-09" db="EMBL/GenBank/DDBJ databases">
        <authorList>
            <person name="Magalhaes I.L.F."/>
            <person name="Oliveira U."/>
            <person name="Santos F.R."/>
            <person name="Vidigal T.H.D.A."/>
            <person name="Brescovit A.D."/>
            <person name="Santos A.J."/>
        </authorList>
    </citation>
    <scope>NUCLEOTIDE SEQUENCE</scope>
    <source>
        <tissue evidence="2">Shoot tissue taken approximately 20 cm above the soil surface</tissue>
    </source>
</reference>
<organism evidence="2">
    <name type="scientific">Arundo donax</name>
    <name type="common">Giant reed</name>
    <name type="synonym">Donax arundinaceus</name>
    <dbReference type="NCBI Taxonomy" id="35708"/>
    <lineage>
        <taxon>Eukaryota</taxon>
        <taxon>Viridiplantae</taxon>
        <taxon>Streptophyta</taxon>
        <taxon>Embryophyta</taxon>
        <taxon>Tracheophyta</taxon>
        <taxon>Spermatophyta</taxon>
        <taxon>Magnoliopsida</taxon>
        <taxon>Liliopsida</taxon>
        <taxon>Poales</taxon>
        <taxon>Poaceae</taxon>
        <taxon>PACMAD clade</taxon>
        <taxon>Arundinoideae</taxon>
        <taxon>Arundineae</taxon>
        <taxon>Arundo</taxon>
    </lineage>
</organism>
<feature type="region of interest" description="Disordered" evidence="1">
    <location>
        <begin position="1"/>
        <end position="37"/>
    </location>
</feature>
<accession>A0A0A9B1B4</accession>
<dbReference type="EMBL" id="GBRH01242920">
    <property type="protein sequence ID" value="JAD54975.1"/>
    <property type="molecule type" value="Transcribed_RNA"/>
</dbReference>
<name>A0A0A9B1B4_ARUDO</name>
<reference evidence="2" key="2">
    <citation type="journal article" date="2015" name="Data Brief">
        <title>Shoot transcriptome of the giant reed, Arundo donax.</title>
        <authorList>
            <person name="Barrero R.A."/>
            <person name="Guerrero F.D."/>
            <person name="Moolhuijzen P."/>
            <person name="Goolsby J.A."/>
            <person name="Tidwell J."/>
            <person name="Bellgard S.E."/>
            <person name="Bellgard M.I."/>
        </authorList>
    </citation>
    <scope>NUCLEOTIDE SEQUENCE</scope>
    <source>
        <tissue evidence="2">Shoot tissue taken approximately 20 cm above the soil surface</tissue>
    </source>
</reference>
<sequence length="52" mass="6066">MQGLCPQKPATNKRSTPPPSQSRRAARNTYSRKSDDFLRNNFRKKIMLKVMN</sequence>
<evidence type="ECO:0000313" key="2">
    <source>
        <dbReference type="EMBL" id="JAD54975.1"/>
    </source>
</evidence>
<proteinExistence type="predicted"/>
<dbReference type="AlphaFoldDB" id="A0A0A9B1B4"/>